<dbReference type="PIRSF" id="PIRSF029171">
    <property type="entry name" value="Esterase_LipA"/>
    <property type="match status" value="1"/>
</dbReference>
<dbReference type="Gene3D" id="3.40.50.1820">
    <property type="entry name" value="alpha/beta hydrolase"/>
    <property type="match status" value="1"/>
</dbReference>
<keyword evidence="4" id="KW-1185">Reference proteome</keyword>
<feature type="region of interest" description="Disordered" evidence="1">
    <location>
        <begin position="34"/>
        <end position="55"/>
    </location>
</feature>
<dbReference type="PROSITE" id="PS51257">
    <property type="entry name" value="PROKAR_LIPOPROTEIN"/>
    <property type="match status" value="1"/>
</dbReference>
<dbReference type="InterPro" id="IPR029058">
    <property type="entry name" value="AB_hydrolase_fold"/>
</dbReference>
<gene>
    <name evidence="3" type="ORF">D8S82_26190</name>
</gene>
<dbReference type="PANTHER" id="PTHR34853">
    <property type="match status" value="1"/>
</dbReference>
<dbReference type="InterPro" id="IPR005152">
    <property type="entry name" value="Lipase_secreted"/>
</dbReference>
<dbReference type="GO" id="GO:0016042">
    <property type="term" value="P:lipid catabolic process"/>
    <property type="evidence" value="ECO:0007669"/>
    <property type="project" value="InterPro"/>
</dbReference>
<sequence>MRRDARRGRHPMRRVKVALLACATAFLAACGTTSTGPAADHSGPPRGPAIRADFSGTGPGALVSAEGLVDLDPALRDKTSLAARIVYESTSGVNDSHSLVTGTVFVPKGAPPPGGWQIIAYAHPATGIQSRCAPSESPTLLGSATDIASLLDAGYVVTATDYQGLGLRDDDHSTTDPTIGPFNGYHPFLDSTTEGYDVIDSVRAARTLVPAASDAFAAYGVGQGGQAVWAANELAADYRGKLTLVGVASVHPTAALEGLADSAAGGTLTRDQQLTLQQFLASLAKEYDDFDLGPYRHGVVESDWDALSACWGPAYRDRAQIAERIGPDDLRPDGDDATRVLRGFLQKTSLPQGPTSAPMVVVPEGPDGLIPTAQTDAALAKACTMGDVVSSGALDDGDPMPGLIGWMGDRFAGLPAANDCPATHG</sequence>
<dbReference type="AlphaFoldDB" id="A0A544VUC2"/>
<evidence type="ECO:0000313" key="3">
    <source>
        <dbReference type="EMBL" id="TQR83574.1"/>
    </source>
</evidence>
<dbReference type="Proteomes" id="UP000315759">
    <property type="component" value="Unassembled WGS sequence"/>
</dbReference>
<organism evidence="3 4">
    <name type="scientific">Mycolicibacterium hodleri</name>
    <dbReference type="NCBI Taxonomy" id="49897"/>
    <lineage>
        <taxon>Bacteria</taxon>
        <taxon>Bacillati</taxon>
        <taxon>Actinomycetota</taxon>
        <taxon>Actinomycetes</taxon>
        <taxon>Mycobacteriales</taxon>
        <taxon>Mycobacteriaceae</taxon>
        <taxon>Mycolicibacterium</taxon>
    </lineage>
</organism>
<evidence type="ECO:0000256" key="2">
    <source>
        <dbReference type="SAM" id="SignalP"/>
    </source>
</evidence>
<accession>A0A544VUC2</accession>
<dbReference type="EMBL" id="VIFX01000042">
    <property type="protein sequence ID" value="TQR83574.1"/>
    <property type="molecule type" value="Genomic_DNA"/>
</dbReference>
<dbReference type="Pfam" id="PF03583">
    <property type="entry name" value="LIP"/>
    <property type="match status" value="1"/>
</dbReference>
<evidence type="ECO:0000256" key="1">
    <source>
        <dbReference type="SAM" id="MobiDB-lite"/>
    </source>
</evidence>
<keyword evidence="2" id="KW-0732">Signal</keyword>
<comment type="caution">
    <text evidence="3">The sequence shown here is derived from an EMBL/GenBank/DDBJ whole genome shotgun (WGS) entry which is preliminary data.</text>
</comment>
<dbReference type="SUPFAM" id="SSF53474">
    <property type="entry name" value="alpha/beta-Hydrolases"/>
    <property type="match status" value="1"/>
</dbReference>
<name>A0A544VUC2_9MYCO</name>
<feature type="signal peptide" evidence="2">
    <location>
        <begin position="1"/>
        <end position="28"/>
    </location>
</feature>
<feature type="chain" id="PRO_5039717435" evidence="2">
    <location>
        <begin position="29"/>
        <end position="425"/>
    </location>
</feature>
<protein>
    <submittedName>
        <fullName evidence="3">Lipase</fullName>
    </submittedName>
</protein>
<dbReference type="GO" id="GO:0004806">
    <property type="term" value="F:triacylglycerol lipase activity"/>
    <property type="evidence" value="ECO:0007669"/>
    <property type="project" value="InterPro"/>
</dbReference>
<proteinExistence type="predicted"/>
<reference evidence="3 4" key="1">
    <citation type="submission" date="2018-10" db="EMBL/GenBank/DDBJ databases">
        <title>Draft genome of Mycobacterium hodleri strain B.</title>
        <authorList>
            <person name="Amande T.J."/>
            <person name="Mcgenity T.J."/>
        </authorList>
    </citation>
    <scope>NUCLEOTIDE SEQUENCE [LARGE SCALE GENOMIC DNA]</scope>
    <source>
        <strain evidence="3 4">B</strain>
    </source>
</reference>
<evidence type="ECO:0000313" key="4">
    <source>
        <dbReference type="Proteomes" id="UP000315759"/>
    </source>
</evidence>
<dbReference type="PANTHER" id="PTHR34853:SF1">
    <property type="entry name" value="LIPASE 5"/>
    <property type="match status" value="1"/>
</dbReference>